<feature type="region of interest" description="Disordered" evidence="1">
    <location>
        <begin position="24"/>
        <end position="46"/>
    </location>
</feature>
<keyword evidence="3" id="KW-1185">Reference proteome</keyword>
<dbReference type="AlphaFoldDB" id="A0A8R1ET15"/>
<dbReference type="EnsemblMetazoa" id="CJA39728.1">
    <property type="protein sequence ID" value="CJA39728.1"/>
    <property type="gene ID" value="WBGene00215575"/>
</dbReference>
<accession>A0A8R1ET15</accession>
<sequence>MGPAASASTENALATTLVKAANRGVGRKNSTQRVHRSGHFGDLEDGRGSKMSNHSLAIEAGAIKIEGSAILIWEWYRQGWL</sequence>
<evidence type="ECO:0000313" key="3">
    <source>
        <dbReference type="Proteomes" id="UP000005237"/>
    </source>
</evidence>
<dbReference type="Proteomes" id="UP000005237">
    <property type="component" value="Unassembled WGS sequence"/>
</dbReference>
<reference evidence="2" key="2">
    <citation type="submission" date="2022-06" db="UniProtKB">
        <authorList>
            <consortium name="EnsemblMetazoa"/>
        </authorList>
    </citation>
    <scope>IDENTIFICATION</scope>
    <source>
        <strain evidence="2">DF5081</strain>
    </source>
</reference>
<name>A0A8R1ET15_CAEJA</name>
<evidence type="ECO:0000313" key="2">
    <source>
        <dbReference type="EnsemblMetazoa" id="CJA39728.1"/>
    </source>
</evidence>
<reference evidence="3" key="1">
    <citation type="submission" date="2010-08" db="EMBL/GenBank/DDBJ databases">
        <authorList>
            <consortium name="Caenorhabditis japonica Sequencing Consortium"/>
            <person name="Wilson R.K."/>
        </authorList>
    </citation>
    <scope>NUCLEOTIDE SEQUENCE [LARGE SCALE GENOMIC DNA]</scope>
    <source>
        <strain evidence="3">DF5081</strain>
    </source>
</reference>
<organism evidence="2 3">
    <name type="scientific">Caenorhabditis japonica</name>
    <dbReference type="NCBI Taxonomy" id="281687"/>
    <lineage>
        <taxon>Eukaryota</taxon>
        <taxon>Metazoa</taxon>
        <taxon>Ecdysozoa</taxon>
        <taxon>Nematoda</taxon>
        <taxon>Chromadorea</taxon>
        <taxon>Rhabditida</taxon>
        <taxon>Rhabditina</taxon>
        <taxon>Rhabditomorpha</taxon>
        <taxon>Rhabditoidea</taxon>
        <taxon>Rhabditidae</taxon>
        <taxon>Peloderinae</taxon>
        <taxon>Caenorhabditis</taxon>
    </lineage>
</organism>
<proteinExistence type="predicted"/>
<evidence type="ECO:0000256" key="1">
    <source>
        <dbReference type="SAM" id="MobiDB-lite"/>
    </source>
</evidence>
<protein>
    <submittedName>
        <fullName evidence="2">Uncharacterized protein</fullName>
    </submittedName>
</protein>